<evidence type="ECO:0000313" key="1">
    <source>
        <dbReference type="EMBL" id="KRL77885.1"/>
    </source>
</evidence>
<evidence type="ECO:0008006" key="3">
    <source>
        <dbReference type="Google" id="ProtNLM"/>
    </source>
</evidence>
<name>A0A0R1T8T1_9LACO</name>
<organism evidence="1 2">
    <name type="scientific">Ligilactobacillus equi DSM 15833 = JCM 10991</name>
    <dbReference type="NCBI Taxonomy" id="1423740"/>
    <lineage>
        <taxon>Bacteria</taxon>
        <taxon>Bacillati</taxon>
        <taxon>Bacillota</taxon>
        <taxon>Bacilli</taxon>
        <taxon>Lactobacillales</taxon>
        <taxon>Lactobacillaceae</taxon>
        <taxon>Ligilactobacillus</taxon>
    </lineage>
</organism>
<dbReference type="RefSeq" id="WP_023860199.1">
    <property type="nucleotide sequence ID" value="NZ_AZFH01000159.1"/>
</dbReference>
<dbReference type="STRING" id="1423740.FC36_GL001209"/>
<protein>
    <recommendedName>
        <fullName evidence="3">Dithiol-disulfide isomerase</fullName>
    </recommendedName>
</protein>
<dbReference type="SUPFAM" id="SSF52833">
    <property type="entry name" value="Thioredoxin-like"/>
    <property type="match status" value="1"/>
</dbReference>
<dbReference type="OrthoDB" id="2156137at2"/>
<dbReference type="Pfam" id="PF13743">
    <property type="entry name" value="Thioredoxin_5"/>
    <property type="match status" value="1"/>
</dbReference>
<dbReference type="Gene3D" id="3.40.30.10">
    <property type="entry name" value="Glutaredoxin"/>
    <property type="match status" value="1"/>
</dbReference>
<proteinExistence type="predicted"/>
<evidence type="ECO:0000313" key="2">
    <source>
        <dbReference type="Proteomes" id="UP000051048"/>
    </source>
</evidence>
<dbReference type="Proteomes" id="UP000051048">
    <property type="component" value="Unassembled WGS sequence"/>
</dbReference>
<dbReference type="InterPro" id="IPR036249">
    <property type="entry name" value="Thioredoxin-like_sf"/>
</dbReference>
<comment type="caution">
    <text evidence="1">The sequence shown here is derived from an EMBL/GenBank/DDBJ whole genome shotgun (WGS) entry which is preliminary data.</text>
</comment>
<dbReference type="PATRIC" id="fig|1423740.3.peg.1302"/>
<accession>A0A0R1T8T1</accession>
<dbReference type="AlphaFoldDB" id="A0A0R1T8T1"/>
<dbReference type="EMBL" id="AZFH01000159">
    <property type="protein sequence ID" value="KRL77885.1"/>
    <property type="molecule type" value="Genomic_DNA"/>
</dbReference>
<sequence>MLELYLFVNPLGQTCYQVEQELLQLIQQSPTKVNLRFIPFLNLQTASNLVQENPHRNCHELSKELSQAALDYKAALFQGQKRGRQFLMKIQEGFAQYGSYNHDLVLQAAKASQLDWDMFASDRQAEFTIQSFHKDQRLANQMQVKANPTIVLENVDNLDCSLVLSIHEFKEILPQILPSSEPKSCQMKLCTEHQKHFN</sequence>
<reference evidence="1 2" key="1">
    <citation type="journal article" date="2015" name="Genome Announc.">
        <title>Expanding the biotechnology potential of lactobacilli through comparative genomics of 213 strains and associated genera.</title>
        <authorList>
            <person name="Sun Z."/>
            <person name="Harris H.M."/>
            <person name="McCann A."/>
            <person name="Guo C."/>
            <person name="Argimon S."/>
            <person name="Zhang W."/>
            <person name="Yang X."/>
            <person name="Jeffery I.B."/>
            <person name="Cooney J.C."/>
            <person name="Kagawa T.F."/>
            <person name="Liu W."/>
            <person name="Song Y."/>
            <person name="Salvetti E."/>
            <person name="Wrobel A."/>
            <person name="Rasinkangas P."/>
            <person name="Parkhill J."/>
            <person name="Rea M.C."/>
            <person name="O'Sullivan O."/>
            <person name="Ritari J."/>
            <person name="Douillard F.P."/>
            <person name="Paul Ross R."/>
            <person name="Yang R."/>
            <person name="Briner A.E."/>
            <person name="Felis G.E."/>
            <person name="de Vos W.M."/>
            <person name="Barrangou R."/>
            <person name="Klaenhammer T.R."/>
            <person name="Caufield P.W."/>
            <person name="Cui Y."/>
            <person name="Zhang H."/>
            <person name="O'Toole P.W."/>
        </authorList>
    </citation>
    <scope>NUCLEOTIDE SEQUENCE [LARGE SCALE GENOMIC DNA]</scope>
    <source>
        <strain evidence="1 2">DSM 15833</strain>
    </source>
</reference>
<gene>
    <name evidence="1" type="ORF">FC36_GL001209</name>
</gene>